<dbReference type="PROSITE" id="PS51805">
    <property type="entry name" value="EPHD"/>
    <property type="match status" value="1"/>
</dbReference>
<dbReference type="InterPro" id="IPR001965">
    <property type="entry name" value="Znf_PHD"/>
</dbReference>
<accession>A0A1X7UAL9</accession>
<dbReference type="Gene3D" id="3.30.40.10">
    <property type="entry name" value="Zinc/RING finger domain, C3HC4 (zinc finger)"/>
    <property type="match status" value="1"/>
</dbReference>
<evidence type="ECO:0000256" key="2">
    <source>
        <dbReference type="ARBA" id="ARBA00022771"/>
    </source>
</evidence>
<dbReference type="eggNOG" id="KOG0955">
    <property type="taxonomic scope" value="Eukaryota"/>
</dbReference>
<protein>
    <recommendedName>
        <fullName evidence="4">PHD-type domain-containing protein</fullName>
    </recommendedName>
</protein>
<dbReference type="InterPro" id="IPR034732">
    <property type="entry name" value="EPHD"/>
</dbReference>
<dbReference type="SMART" id="SM00249">
    <property type="entry name" value="PHD"/>
    <property type="match status" value="1"/>
</dbReference>
<dbReference type="STRING" id="400682.A0A1X7UAL9"/>
<organism evidence="5">
    <name type="scientific">Amphimedon queenslandica</name>
    <name type="common">Sponge</name>
    <dbReference type="NCBI Taxonomy" id="400682"/>
    <lineage>
        <taxon>Eukaryota</taxon>
        <taxon>Metazoa</taxon>
        <taxon>Porifera</taxon>
        <taxon>Demospongiae</taxon>
        <taxon>Heteroscleromorpha</taxon>
        <taxon>Haplosclerida</taxon>
        <taxon>Niphatidae</taxon>
        <taxon>Amphimedon</taxon>
    </lineage>
</organism>
<dbReference type="Gene3D" id="2.30.30.140">
    <property type="match status" value="1"/>
</dbReference>
<evidence type="ECO:0000313" key="5">
    <source>
        <dbReference type="EnsemblMetazoa" id="Aqu2.1.24805_001"/>
    </source>
</evidence>
<reference evidence="5" key="1">
    <citation type="submission" date="2017-05" db="UniProtKB">
        <authorList>
            <consortium name="EnsemblMetazoa"/>
        </authorList>
    </citation>
    <scope>IDENTIFICATION</scope>
</reference>
<keyword evidence="3" id="KW-0862">Zinc</keyword>
<dbReference type="OrthoDB" id="9547406at2759"/>
<sequence>MFENPDRKEPILLNNLSRGSSRTRQKCSICSESKSGACVQCIWPKCYTYLHVTCAQYSSLVPQTLAGKSGFVCNKHTSEVNDGAPDLGSCVKVKWSKREIYDARIIGYTTVPQYRVIFDNGTTNTVTEEFIYSLNEPLPRRVKDKLKVCTTIHQCCAR</sequence>
<dbReference type="PANTHER" id="PTHR13793">
    <property type="entry name" value="PHD FINGER PROTEINS"/>
    <property type="match status" value="1"/>
</dbReference>
<keyword evidence="2" id="KW-0863">Zinc-finger</keyword>
<dbReference type="GO" id="GO:0006357">
    <property type="term" value="P:regulation of transcription by RNA polymerase II"/>
    <property type="evidence" value="ECO:0007669"/>
    <property type="project" value="TreeGrafter"/>
</dbReference>
<dbReference type="Pfam" id="PF13771">
    <property type="entry name" value="zf-HC5HC2H"/>
    <property type="match status" value="1"/>
</dbReference>
<dbReference type="EnsemblMetazoa" id="Aqu2.1.24805_001">
    <property type="protein sequence ID" value="Aqu2.1.24805_001"/>
    <property type="gene ID" value="Aqu2.1.24805"/>
</dbReference>
<evidence type="ECO:0000259" key="4">
    <source>
        <dbReference type="PROSITE" id="PS51805"/>
    </source>
</evidence>
<dbReference type="InterPro" id="IPR013083">
    <property type="entry name" value="Znf_RING/FYVE/PHD"/>
</dbReference>
<dbReference type="SUPFAM" id="SSF63748">
    <property type="entry name" value="Tudor/PWWP/MBT"/>
    <property type="match status" value="1"/>
</dbReference>
<evidence type="ECO:0000256" key="3">
    <source>
        <dbReference type="ARBA" id="ARBA00022833"/>
    </source>
</evidence>
<name>A0A1X7UAL9_AMPQE</name>
<dbReference type="PANTHER" id="PTHR13793:SF107">
    <property type="entry name" value="BROMODOMAIN-CONTAINING PROTEIN HOMOLOG"/>
    <property type="match status" value="1"/>
</dbReference>
<evidence type="ECO:0000256" key="1">
    <source>
        <dbReference type="ARBA" id="ARBA00022723"/>
    </source>
</evidence>
<dbReference type="InterPro" id="IPR050701">
    <property type="entry name" value="Histone_Mod_Regulator"/>
</dbReference>
<dbReference type="InParanoid" id="A0A1X7UAL9"/>
<keyword evidence="1" id="KW-0479">Metal-binding</keyword>
<dbReference type="CDD" id="cd20392">
    <property type="entry name" value="Tudor_JMJD2_rpt2"/>
    <property type="match status" value="1"/>
</dbReference>
<feature type="domain" description="PHD-type" evidence="4">
    <location>
        <begin position="1"/>
        <end position="77"/>
    </location>
</feature>
<dbReference type="AlphaFoldDB" id="A0A1X7UAL9"/>
<proteinExistence type="predicted"/>
<dbReference type="GO" id="GO:0008270">
    <property type="term" value="F:zinc ion binding"/>
    <property type="evidence" value="ECO:0007669"/>
    <property type="project" value="UniProtKB-KW"/>
</dbReference>